<name>A0ABR4T9T5_9ACTN</name>
<evidence type="ECO:0000256" key="2">
    <source>
        <dbReference type="ARBA" id="ARBA00023125"/>
    </source>
</evidence>
<proteinExistence type="predicted"/>
<dbReference type="PROSITE" id="PS50977">
    <property type="entry name" value="HTH_TETR_2"/>
    <property type="match status" value="1"/>
</dbReference>
<dbReference type="PRINTS" id="PR00455">
    <property type="entry name" value="HTHTETR"/>
</dbReference>
<dbReference type="InterPro" id="IPR054126">
    <property type="entry name" value="CprB_TetR_C"/>
</dbReference>
<organism evidence="7 8">
    <name type="scientific">Streptomyces griseorubens</name>
    <dbReference type="NCBI Taxonomy" id="66897"/>
    <lineage>
        <taxon>Bacteria</taxon>
        <taxon>Bacillati</taxon>
        <taxon>Actinomycetota</taxon>
        <taxon>Actinomycetes</taxon>
        <taxon>Kitasatosporales</taxon>
        <taxon>Streptomycetaceae</taxon>
        <taxon>Streptomyces</taxon>
        <taxon>Streptomyces althioticus group</taxon>
    </lineage>
</organism>
<evidence type="ECO:0000313" key="8">
    <source>
        <dbReference type="Proteomes" id="UP000027632"/>
    </source>
</evidence>
<feature type="region of interest" description="Disordered" evidence="5">
    <location>
        <begin position="198"/>
        <end position="261"/>
    </location>
</feature>
<dbReference type="SUPFAM" id="SSF46689">
    <property type="entry name" value="Homeodomain-like"/>
    <property type="match status" value="1"/>
</dbReference>
<evidence type="ECO:0000313" key="7">
    <source>
        <dbReference type="EMBL" id="KEG44213.1"/>
    </source>
</evidence>
<dbReference type="SUPFAM" id="SSF48498">
    <property type="entry name" value="Tetracyclin repressor-like, C-terminal domain"/>
    <property type="match status" value="1"/>
</dbReference>
<evidence type="ECO:0000256" key="3">
    <source>
        <dbReference type="ARBA" id="ARBA00023163"/>
    </source>
</evidence>
<comment type="caution">
    <text evidence="7">The sequence shown here is derived from an EMBL/GenBank/DDBJ whole genome shotgun (WGS) entry which is preliminary data.</text>
</comment>
<gene>
    <name evidence="7" type="ORF">DJ64_26700</name>
</gene>
<evidence type="ECO:0000256" key="1">
    <source>
        <dbReference type="ARBA" id="ARBA00023015"/>
    </source>
</evidence>
<dbReference type="InterPro" id="IPR047923">
    <property type="entry name" value="ArpA-like"/>
</dbReference>
<dbReference type="Proteomes" id="UP000027632">
    <property type="component" value="Unassembled WGS sequence"/>
</dbReference>
<dbReference type="InterPro" id="IPR036271">
    <property type="entry name" value="Tet_transcr_reg_TetR-rel_C_sf"/>
</dbReference>
<keyword evidence="3" id="KW-0804">Transcription</keyword>
<keyword evidence="8" id="KW-1185">Reference proteome</keyword>
<dbReference type="PANTHER" id="PTHR47506">
    <property type="entry name" value="TRANSCRIPTIONAL REGULATORY PROTEIN"/>
    <property type="match status" value="1"/>
</dbReference>
<feature type="compositionally biased region" description="Basic and acidic residues" evidence="5">
    <location>
        <begin position="226"/>
        <end position="239"/>
    </location>
</feature>
<dbReference type="PANTHER" id="PTHR47506:SF1">
    <property type="entry name" value="HTH-TYPE TRANSCRIPTIONAL REGULATOR YJDC"/>
    <property type="match status" value="1"/>
</dbReference>
<dbReference type="Gene3D" id="1.10.357.10">
    <property type="entry name" value="Tetracycline Repressor, domain 2"/>
    <property type="match status" value="1"/>
</dbReference>
<reference evidence="7 8" key="1">
    <citation type="submission" date="2014-04" db="EMBL/GenBank/DDBJ databases">
        <title>Draft genome sequence of the novel Streptomyces griseorubens JSD-1 playing a role in carbon and nitrogen cycle.</title>
        <authorList>
            <consortium name="Shanghai Jiao Tong University"/>
            <person name="Feng H."/>
            <person name="Sun Y."/>
            <person name="Zhi Y."/>
            <person name="Mao L."/>
            <person name="Luo Y."/>
            <person name="Wei X."/>
            <person name="Zhou P."/>
        </authorList>
    </citation>
    <scope>NUCLEOTIDE SEQUENCE [LARGE SCALE GENOMIC DNA]</scope>
    <source>
        <strain evidence="7 8">JSD-1</strain>
    </source>
</reference>
<protein>
    <submittedName>
        <fullName evidence="7">TetR family transcriptional regulator</fullName>
    </submittedName>
</protein>
<dbReference type="NCBIfam" id="NF041196">
    <property type="entry name" value="ScbR_bind_reg"/>
    <property type="match status" value="1"/>
</dbReference>
<dbReference type="EMBL" id="JJMG01000004">
    <property type="protein sequence ID" value="KEG44213.1"/>
    <property type="molecule type" value="Genomic_DNA"/>
</dbReference>
<feature type="DNA-binding region" description="H-T-H motif" evidence="4">
    <location>
        <begin position="33"/>
        <end position="52"/>
    </location>
</feature>
<evidence type="ECO:0000259" key="6">
    <source>
        <dbReference type="PROSITE" id="PS50977"/>
    </source>
</evidence>
<dbReference type="Pfam" id="PF21935">
    <property type="entry name" value="TetR_C_45"/>
    <property type="match status" value="1"/>
</dbReference>
<feature type="domain" description="HTH tetR-type" evidence="6">
    <location>
        <begin position="10"/>
        <end position="70"/>
    </location>
</feature>
<dbReference type="Pfam" id="PF00440">
    <property type="entry name" value="TetR_N"/>
    <property type="match status" value="1"/>
</dbReference>
<keyword evidence="1" id="KW-0805">Transcription regulation</keyword>
<accession>A0ABR4T9T5</accession>
<evidence type="ECO:0000256" key="4">
    <source>
        <dbReference type="PROSITE-ProRule" id="PRU00335"/>
    </source>
</evidence>
<dbReference type="InterPro" id="IPR009057">
    <property type="entry name" value="Homeodomain-like_sf"/>
</dbReference>
<dbReference type="RefSeq" id="WP_245657240.1">
    <property type="nucleotide sequence ID" value="NZ_KL503830.1"/>
</dbReference>
<evidence type="ECO:0000256" key="5">
    <source>
        <dbReference type="SAM" id="MobiDB-lite"/>
    </source>
</evidence>
<sequence length="261" mass="27907">MREILQERARATRRSLLEAAAFLFAQQGYAGTSVNDISARSGRTSGSVYFHYASKEGIAQAVVRDGFATWPSLVSRYDDPSVPPLERLVALSYDVARALAEDSLTRAGARLWAERHTINVDLPDPFVLWTAAATRLLAQARAEGSLPAGVRPAATARTLVRAFYGFCTLTEALEGSHALTGRLSDWWQLTLPALQRDVRSGQVPTRPAAATPSVDNRPPPGAPATSDRKPAVRAVEHQSNRPPAGPAGSVGDRGPAGCGRT</sequence>
<dbReference type="InterPro" id="IPR001647">
    <property type="entry name" value="HTH_TetR"/>
</dbReference>
<keyword evidence="2 4" id="KW-0238">DNA-binding</keyword>